<name>A0A1X1UK16_9MYCO</name>
<feature type="domain" description="STAS" evidence="1">
    <location>
        <begin position="24"/>
        <end position="99"/>
    </location>
</feature>
<protein>
    <submittedName>
        <fullName evidence="2">Sulfate transporter</fullName>
    </submittedName>
</protein>
<dbReference type="InterPro" id="IPR036513">
    <property type="entry name" value="STAS_dom_sf"/>
</dbReference>
<dbReference type="Proteomes" id="UP000194000">
    <property type="component" value="Unassembled WGS sequence"/>
</dbReference>
<dbReference type="RefSeq" id="WP_085199972.1">
    <property type="nucleotide sequence ID" value="NZ_JACKVI010000012.1"/>
</dbReference>
<dbReference type="AlphaFoldDB" id="A0A1X1UK16"/>
<dbReference type="GO" id="GO:0043856">
    <property type="term" value="F:anti-sigma factor antagonist activity"/>
    <property type="evidence" value="ECO:0007669"/>
    <property type="project" value="TreeGrafter"/>
</dbReference>
<dbReference type="SUPFAM" id="SSF52091">
    <property type="entry name" value="SpoIIaa-like"/>
    <property type="match status" value="1"/>
</dbReference>
<dbReference type="Pfam" id="PF01740">
    <property type="entry name" value="STAS"/>
    <property type="match status" value="1"/>
</dbReference>
<dbReference type="PANTHER" id="PTHR33495">
    <property type="entry name" value="ANTI-SIGMA FACTOR ANTAGONIST TM_1081-RELATED-RELATED"/>
    <property type="match status" value="1"/>
</dbReference>
<evidence type="ECO:0000313" key="3">
    <source>
        <dbReference type="Proteomes" id="UP000194000"/>
    </source>
</evidence>
<accession>A0A1X1UK16</accession>
<comment type="caution">
    <text evidence="2">The sequence shown here is derived from an EMBL/GenBank/DDBJ whole genome shotgun (WGS) entry which is preliminary data.</text>
</comment>
<keyword evidence="3" id="KW-1185">Reference proteome</keyword>
<organism evidence="2 3">
    <name type="scientific">Mycobacterium fragae</name>
    <dbReference type="NCBI Taxonomy" id="1260918"/>
    <lineage>
        <taxon>Bacteria</taxon>
        <taxon>Bacillati</taxon>
        <taxon>Actinomycetota</taxon>
        <taxon>Actinomycetes</taxon>
        <taxon>Mycobacteriales</taxon>
        <taxon>Mycobacteriaceae</taxon>
        <taxon>Mycobacterium</taxon>
    </lineage>
</organism>
<dbReference type="PROSITE" id="PS50801">
    <property type="entry name" value="STAS"/>
    <property type="match status" value="1"/>
</dbReference>
<evidence type="ECO:0000313" key="2">
    <source>
        <dbReference type="EMBL" id="ORV57163.1"/>
    </source>
</evidence>
<proteinExistence type="predicted"/>
<dbReference type="CDD" id="cd07043">
    <property type="entry name" value="STAS_anti-anti-sigma_factors"/>
    <property type="match status" value="1"/>
</dbReference>
<reference evidence="2 3" key="1">
    <citation type="submission" date="2016-01" db="EMBL/GenBank/DDBJ databases">
        <title>The new phylogeny of the genus Mycobacterium.</title>
        <authorList>
            <person name="Tarcisio F."/>
            <person name="Conor M."/>
            <person name="Antonella G."/>
            <person name="Elisabetta G."/>
            <person name="Giulia F.S."/>
            <person name="Sara T."/>
            <person name="Anna F."/>
            <person name="Clotilde B."/>
            <person name="Roberto B."/>
            <person name="Veronica D.S."/>
            <person name="Fabio R."/>
            <person name="Monica P."/>
            <person name="Olivier J."/>
            <person name="Enrico T."/>
            <person name="Nicola S."/>
        </authorList>
    </citation>
    <scope>NUCLEOTIDE SEQUENCE [LARGE SCALE GENOMIC DNA]</scope>
    <source>
        <strain evidence="2 3">DSM 45731</strain>
    </source>
</reference>
<dbReference type="OrthoDB" id="4735650at2"/>
<dbReference type="PANTHER" id="PTHR33495:SF2">
    <property type="entry name" value="ANTI-SIGMA FACTOR ANTAGONIST TM_1081-RELATED"/>
    <property type="match status" value="1"/>
</dbReference>
<dbReference type="Gene3D" id="3.30.750.24">
    <property type="entry name" value="STAS domain"/>
    <property type="match status" value="1"/>
</dbReference>
<gene>
    <name evidence="2" type="ORF">AWC06_03075</name>
</gene>
<sequence length="138" mass="15286">MTDSYPFECGGARVRAQCRHLATVVTITGAIDAMNVDHLSEYCQRFILPDKPIVLDLSGVECLPAQGIRFLYRIDDKCRPAGLEWALITSQAVTRVLRITKDEASFPTVGSVHQALGHFADATSRRRKMLLPLLTKTA</sequence>
<dbReference type="InterPro" id="IPR002645">
    <property type="entry name" value="STAS_dom"/>
</dbReference>
<dbReference type="STRING" id="1260918.AWC06_03075"/>
<evidence type="ECO:0000259" key="1">
    <source>
        <dbReference type="PROSITE" id="PS50801"/>
    </source>
</evidence>
<dbReference type="EMBL" id="LQOW01000031">
    <property type="protein sequence ID" value="ORV57163.1"/>
    <property type="molecule type" value="Genomic_DNA"/>
</dbReference>